<dbReference type="EMBL" id="JACTAM010001643">
    <property type="protein sequence ID" value="KAI2646234.1"/>
    <property type="molecule type" value="Genomic_DNA"/>
</dbReference>
<name>A0ABQ8L765_LABRO</name>
<dbReference type="Proteomes" id="UP000830375">
    <property type="component" value="Unassembled WGS sequence"/>
</dbReference>
<protein>
    <submittedName>
        <fullName evidence="1">Sulfur carrier protein FdhD</fullName>
    </submittedName>
</protein>
<organism evidence="1 2">
    <name type="scientific">Labeo rohita</name>
    <name type="common">Indian major carp</name>
    <name type="synonym">Cyprinus rohita</name>
    <dbReference type="NCBI Taxonomy" id="84645"/>
    <lineage>
        <taxon>Eukaryota</taxon>
        <taxon>Metazoa</taxon>
        <taxon>Chordata</taxon>
        <taxon>Craniata</taxon>
        <taxon>Vertebrata</taxon>
        <taxon>Euteleostomi</taxon>
        <taxon>Actinopterygii</taxon>
        <taxon>Neopterygii</taxon>
        <taxon>Teleostei</taxon>
        <taxon>Ostariophysi</taxon>
        <taxon>Cypriniformes</taxon>
        <taxon>Cyprinidae</taxon>
        <taxon>Labeoninae</taxon>
        <taxon>Labeonini</taxon>
        <taxon>Labeo</taxon>
    </lineage>
</organism>
<evidence type="ECO:0000313" key="1">
    <source>
        <dbReference type="EMBL" id="KAI2646234.1"/>
    </source>
</evidence>
<sequence length="228" mass="24792">MLEQGDKSLTNLLLLANTTSYPDNALCAFYDASVNTACRAPSSEDGPQEDFAAFNATPDLAPSSPSPCCVERMLKPTIDGEHKLTNVDEPLVHGATEQQIFVELEQRMTSVQVCDPATTPTTREKAEASAITERSSTHCNIAEGELVVDLGLFEAEGVFDRDISALRGLPCQSSAQRRLTNVHLPTRSCLLLADVWQPLLSPLALHLCGGLAEPDFAKYDMFLDQHLC</sequence>
<comment type="caution">
    <text evidence="1">The sequence shown here is derived from an EMBL/GenBank/DDBJ whole genome shotgun (WGS) entry which is preliminary data.</text>
</comment>
<reference evidence="1 2" key="1">
    <citation type="submission" date="2022-01" db="EMBL/GenBank/DDBJ databases">
        <title>A high-quality chromosome-level genome assembly of rohu carp, Labeo rohita.</title>
        <authorList>
            <person name="Arick M.A. II"/>
            <person name="Hsu C.-Y."/>
            <person name="Magbanua Z."/>
            <person name="Pechanova O."/>
            <person name="Grover C."/>
            <person name="Miller E."/>
            <person name="Thrash A."/>
            <person name="Ezzel L."/>
            <person name="Alam S."/>
            <person name="Benzie J."/>
            <person name="Hamilton M."/>
            <person name="Karsi A."/>
            <person name="Lawrence M.L."/>
            <person name="Peterson D.G."/>
        </authorList>
    </citation>
    <scope>NUCLEOTIDE SEQUENCE [LARGE SCALE GENOMIC DNA]</scope>
    <source>
        <strain evidence="2">BAU-BD-2019</strain>
        <tissue evidence="1">Blood</tissue>
    </source>
</reference>
<keyword evidence="2" id="KW-1185">Reference proteome</keyword>
<gene>
    <name evidence="1" type="ORF">H4Q32_030452</name>
</gene>
<proteinExistence type="predicted"/>
<evidence type="ECO:0000313" key="2">
    <source>
        <dbReference type="Proteomes" id="UP000830375"/>
    </source>
</evidence>
<accession>A0ABQ8L765</accession>